<organism evidence="1 2">
    <name type="scientific">Pseudomonas veronii 1YdBTEX2</name>
    <dbReference type="NCBI Taxonomy" id="1295141"/>
    <lineage>
        <taxon>Bacteria</taxon>
        <taxon>Pseudomonadati</taxon>
        <taxon>Pseudomonadota</taxon>
        <taxon>Gammaproteobacteria</taxon>
        <taxon>Pseudomonadales</taxon>
        <taxon>Pseudomonadaceae</taxon>
        <taxon>Pseudomonas</taxon>
    </lineage>
</organism>
<name>A0A1D3K7V1_PSEVE</name>
<proteinExistence type="predicted"/>
<dbReference type="AlphaFoldDB" id="A0A1D3K7V1"/>
<evidence type="ECO:0000313" key="2">
    <source>
        <dbReference type="Proteomes" id="UP000245431"/>
    </source>
</evidence>
<dbReference type="Proteomes" id="UP000245431">
    <property type="component" value="Chromosome PVE_r2"/>
</dbReference>
<accession>A0A1D3K7V1</accession>
<gene>
    <name evidence="1" type="ORF">PVE_R2G0397</name>
</gene>
<sequence length="47" mass="5082">MSYDPDQTIDRLVNYTAEVGGHRNRTVRLNGGKIPLCTAPAQLPANG</sequence>
<dbReference type="EMBL" id="LT599584">
    <property type="protein sequence ID" value="SBW84424.1"/>
    <property type="molecule type" value="Genomic_DNA"/>
</dbReference>
<protein>
    <submittedName>
        <fullName evidence="1">Uncharacterized protein</fullName>
    </submittedName>
</protein>
<evidence type="ECO:0000313" key="1">
    <source>
        <dbReference type="EMBL" id="SBW84424.1"/>
    </source>
</evidence>
<reference evidence="2" key="1">
    <citation type="submission" date="2016-07" db="EMBL/GenBank/DDBJ databases">
        <authorList>
            <person name="Florea S."/>
            <person name="Webb J.S."/>
            <person name="Jaromczyk J."/>
            <person name="Schardl C.L."/>
        </authorList>
    </citation>
    <scope>NUCLEOTIDE SEQUENCE [LARGE SCALE GENOMIC DNA]</scope>
    <source>
        <strain evidence="2">1YdBTEX2</strain>
    </source>
</reference>